<keyword evidence="4" id="KW-1003">Cell membrane</keyword>
<dbReference type="CDD" id="cd16015">
    <property type="entry name" value="LTA_synthase"/>
    <property type="match status" value="1"/>
</dbReference>
<evidence type="ECO:0000313" key="13">
    <source>
        <dbReference type="EMBL" id="SEJ97172.1"/>
    </source>
</evidence>
<feature type="domain" description="Sulfatase N-terminal" evidence="12">
    <location>
        <begin position="278"/>
        <end position="547"/>
    </location>
</feature>
<sequence length="639" mass="72295">MNFDKSVFGRFSVVITAGVLWFVLGMVLRVALTLFSYHTIIATPWELCKVFVVGGFFDLVVIGQALLPLILYVSLVPQRFFAGKCNKIILTCFIWISTVVMLLLGITEFYFWAEFQARFNFIAVDYLVYTQELMGMIREGYPLKALFSGMAICASILTFFIWKKSLCWTTSISFKKRLGILGIFLLFPILVFFAVSANWKNVSTNVLNNELAGNGSYEFLSAFRNNELEYDRYYKTISKEELDPELRGLLQESNSQYSSSDLGDLTKVITAAGPEKHPNIVVITVESLSSDYLGIFGNKEGLTPNLDKIAQDSLLFTRVYATGTRTVRGLEALTLSIPPTPGQSIVRRPDNADMFSLGSVLNSRDYKSWFIYGGYGYFDNMNDFYEKNNYQILDRTSIPKEKIMTETVWGVADEVVFGEAVENLDKAYANGEKTFQMIMTTSNHRPYIYPDGRIDIPSPGGRNGSVKYTDWAIGNFLAEAKKHPWFNNTVFVIVADHQASSAGNTEVPIKKYHIPLIVYAPQLIKPGRVDRLMSQIDVAPTLLGLLDFSYTSRFMGYDVMKLPENKERIFISTYQNIAYGKGDKLVVLEPKKQVSFYQINYETGEYIKQAPDSDLLKEAITWYQGASTLYKEGKYGAVH</sequence>
<feature type="binding site" evidence="10">
    <location>
        <position position="497"/>
    </location>
    <ligand>
        <name>Mn(2+)</name>
        <dbReference type="ChEBI" id="CHEBI:29035"/>
    </ligand>
</feature>
<accession>A0A1H7DC37</accession>
<dbReference type="InterPro" id="IPR050448">
    <property type="entry name" value="OpgB/LTA_synthase_biosynth"/>
</dbReference>
<gene>
    <name evidence="13" type="ORF">SAMN05660742_1337</name>
</gene>
<dbReference type="RefSeq" id="WP_091835946.1">
    <property type="nucleotide sequence ID" value="NZ_FNZK01000033.1"/>
</dbReference>
<evidence type="ECO:0000256" key="8">
    <source>
        <dbReference type="PIRSR" id="PIRSR005091-1"/>
    </source>
</evidence>
<keyword evidence="9" id="KW-0479">Metal-binding</keyword>
<organism evidence="13 14">
    <name type="scientific">Propionispira arboris</name>
    <dbReference type="NCBI Taxonomy" id="84035"/>
    <lineage>
        <taxon>Bacteria</taxon>
        <taxon>Bacillati</taxon>
        <taxon>Bacillota</taxon>
        <taxon>Negativicutes</taxon>
        <taxon>Selenomonadales</taxon>
        <taxon>Selenomonadaceae</taxon>
        <taxon>Propionispira</taxon>
    </lineage>
</organism>
<evidence type="ECO:0000256" key="2">
    <source>
        <dbReference type="ARBA" id="ARBA00004936"/>
    </source>
</evidence>
<feature type="active site" evidence="8">
    <location>
        <position position="326"/>
    </location>
</feature>
<feature type="transmembrane region" description="Helical" evidence="11">
    <location>
        <begin position="51"/>
        <end position="76"/>
    </location>
</feature>
<dbReference type="InterPro" id="IPR012160">
    <property type="entry name" value="LtaS-like"/>
</dbReference>
<evidence type="ECO:0000256" key="5">
    <source>
        <dbReference type="ARBA" id="ARBA00022692"/>
    </source>
</evidence>
<dbReference type="STRING" id="84035.SAMN05660742_1337"/>
<dbReference type="EMBL" id="FNZK01000033">
    <property type="protein sequence ID" value="SEJ97172.1"/>
    <property type="molecule type" value="Genomic_DNA"/>
</dbReference>
<feature type="binding site" evidence="10">
    <location>
        <position position="326"/>
    </location>
    <ligand>
        <name>Mn(2+)</name>
        <dbReference type="ChEBI" id="CHEBI:29035"/>
    </ligand>
</feature>
<comment type="similarity">
    <text evidence="3">Belongs to the LTA synthase family.</text>
</comment>
<keyword evidence="13" id="KW-0808">Transferase</keyword>
<protein>
    <submittedName>
        <fullName evidence="13">Phosphoglycerol transferase MdoB</fullName>
    </submittedName>
</protein>
<keyword evidence="5 11" id="KW-0812">Transmembrane</keyword>
<dbReference type="GO" id="GO:0046872">
    <property type="term" value="F:metal ion binding"/>
    <property type="evidence" value="ECO:0007669"/>
    <property type="project" value="UniProtKB-KW"/>
</dbReference>
<keyword evidence="9" id="KW-0464">Manganese</keyword>
<comment type="pathway">
    <text evidence="2">Cell wall biogenesis; lipoteichoic acid biosynthesis.</text>
</comment>
<proteinExistence type="inferred from homology"/>
<evidence type="ECO:0000256" key="10">
    <source>
        <dbReference type="PIRSR" id="PIRSR005091-3"/>
    </source>
</evidence>
<dbReference type="PIRSF" id="PIRSF005091">
    <property type="entry name" value="Mmb_sulf_HI1246"/>
    <property type="match status" value="1"/>
</dbReference>
<feature type="binding site" evidence="10">
    <location>
        <position position="496"/>
    </location>
    <ligand>
        <name>Mn(2+)</name>
        <dbReference type="ChEBI" id="CHEBI:29035"/>
    </ligand>
</feature>
<keyword evidence="14" id="KW-1185">Reference proteome</keyword>
<evidence type="ECO:0000313" key="14">
    <source>
        <dbReference type="Proteomes" id="UP000199662"/>
    </source>
</evidence>
<reference evidence="13 14" key="1">
    <citation type="submission" date="2016-10" db="EMBL/GenBank/DDBJ databases">
        <authorList>
            <person name="de Groot N.N."/>
        </authorList>
    </citation>
    <scope>NUCLEOTIDE SEQUENCE [LARGE SCALE GENOMIC DNA]</scope>
    <source>
        <strain evidence="13 14">DSM 2179</strain>
    </source>
</reference>
<evidence type="ECO:0000256" key="7">
    <source>
        <dbReference type="ARBA" id="ARBA00023136"/>
    </source>
</evidence>
<feature type="transmembrane region" description="Helical" evidence="11">
    <location>
        <begin position="178"/>
        <end position="199"/>
    </location>
</feature>
<dbReference type="Proteomes" id="UP000199662">
    <property type="component" value="Unassembled WGS sequence"/>
</dbReference>
<dbReference type="GO" id="GO:0005886">
    <property type="term" value="C:plasma membrane"/>
    <property type="evidence" value="ECO:0007669"/>
    <property type="project" value="UniProtKB-SubCell"/>
</dbReference>
<dbReference type="Gene3D" id="3.30.1120.80">
    <property type="match status" value="1"/>
</dbReference>
<name>A0A1H7DC37_9FIRM</name>
<feature type="transmembrane region" description="Helical" evidence="11">
    <location>
        <begin position="141"/>
        <end position="162"/>
    </location>
</feature>
<evidence type="ECO:0000256" key="3">
    <source>
        <dbReference type="ARBA" id="ARBA00009983"/>
    </source>
</evidence>
<feature type="binding site" evidence="10">
    <location>
        <position position="286"/>
    </location>
    <ligand>
        <name>Mn(2+)</name>
        <dbReference type="ChEBI" id="CHEBI:29035"/>
    </ligand>
</feature>
<keyword evidence="6 11" id="KW-1133">Transmembrane helix</keyword>
<dbReference type="Pfam" id="PF00884">
    <property type="entry name" value="Sulfatase"/>
    <property type="match status" value="1"/>
</dbReference>
<dbReference type="SUPFAM" id="SSF53649">
    <property type="entry name" value="Alkaline phosphatase-like"/>
    <property type="match status" value="1"/>
</dbReference>
<dbReference type="InterPro" id="IPR000917">
    <property type="entry name" value="Sulfatase_N"/>
</dbReference>
<evidence type="ECO:0000256" key="9">
    <source>
        <dbReference type="PIRSR" id="PIRSR005091-2"/>
    </source>
</evidence>
<evidence type="ECO:0000256" key="1">
    <source>
        <dbReference type="ARBA" id="ARBA00004651"/>
    </source>
</evidence>
<evidence type="ECO:0000259" key="12">
    <source>
        <dbReference type="Pfam" id="PF00884"/>
    </source>
</evidence>
<evidence type="ECO:0000256" key="11">
    <source>
        <dbReference type="SAM" id="Phobius"/>
    </source>
</evidence>
<feature type="transmembrane region" description="Helical" evidence="11">
    <location>
        <begin position="88"/>
        <end position="112"/>
    </location>
</feature>
<dbReference type="InterPro" id="IPR017850">
    <property type="entry name" value="Alkaline_phosphatase_core_sf"/>
</dbReference>
<comment type="subcellular location">
    <subcellularLocation>
        <location evidence="1">Cell membrane</location>
        <topology evidence="1">Multi-pass membrane protein</topology>
    </subcellularLocation>
</comment>
<dbReference type="Gene3D" id="3.40.720.10">
    <property type="entry name" value="Alkaline Phosphatase, subunit A"/>
    <property type="match status" value="1"/>
</dbReference>
<dbReference type="AlphaFoldDB" id="A0A1H7DC37"/>
<dbReference type="PANTHER" id="PTHR47371:SF3">
    <property type="entry name" value="PHOSPHOGLYCEROL TRANSFERASE I"/>
    <property type="match status" value="1"/>
</dbReference>
<feature type="transmembrane region" description="Helical" evidence="11">
    <location>
        <begin position="7"/>
        <end position="31"/>
    </location>
</feature>
<evidence type="ECO:0000256" key="4">
    <source>
        <dbReference type="ARBA" id="ARBA00022475"/>
    </source>
</evidence>
<feature type="binding site" evidence="9">
    <location>
        <position position="444"/>
    </location>
    <ligand>
        <name>substrate</name>
    </ligand>
</feature>
<evidence type="ECO:0000256" key="6">
    <source>
        <dbReference type="ARBA" id="ARBA00022989"/>
    </source>
</evidence>
<keyword evidence="7 11" id="KW-0472">Membrane</keyword>
<dbReference type="PANTHER" id="PTHR47371">
    <property type="entry name" value="LIPOTEICHOIC ACID SYNTHASE"/>
    <property type="match status" value="1"/>
</dbReference>
<dbReference type="GO" id="GO:0016740">
    <property type="term" value="F:transferase activity"/>
    <property type="evidence" value="ECO:0007669"/>
    <property type="project" value="UniProtKB-KW"/>
</dbReference>